<feature type="domain" description="C-type lectin" evidence="4">
    <location>
        <begin position="1202"/>
        <end position="1309"/>
    </location>
</feature>
<dbReference type="InterPro" id="IPR016186">
    <property type="entry name" value="C-type_lectin-like/link_sf"/>
</dbReference>
<feature type="domain" description="C-type lectin" evidence="4">
    <location>
        <begin position="707"/>
        <end position="809"/>
    </location>
</feature>
<dbReference type="PROSITE" id="PS00615">
    <property type="entry name" value="C_TYPE_LECTIN_1"/>
    <property type="match status" value="3"/>
</dbReference>
<evidence type="ECO:0000256" key="2">
    <source>
        <dbReference type="SAM" id="MobiDB-lite"/>
    </source>
</evidence>
<sequence length="1580" mass="186964">MLRLLLLFGFLNLGICLPRQYHFINENKTWTEAQRYCRENYVDLAAINNIEEELALTKLVDIWDSGQTWIGLYDDLTSWKWSLDDDSFYKEKERSFRNWYIQKPRNSNGKSLCVYIYGYNSAWQEASCSSTLFFICFDGRANANKSYVVIYQYKTWTEAQTYCREHYTDLISVRNESENNKIRSLLYSHNNYYSSFWIGLYRTRSWSDKSNSSFNYWKPGQPDNYAQNEFCTAVAFNNYVYYYYYYNYYYPSSYGKWTDEDCGKALPFLCYSTMSSTSPRQYHFINENKTWTEAQIYCRENYTDLATIDNMEEMNTLLNTVNGSYSGLAWIGLYDDLESWRWSLDNDTFYLEGESDYRGWSHQPDNYNGKELCVYIGSDGTWFDGNCNTYLSIVCYDGTHDTYVWIYNLMTWEEAQRFCRANHRDLASVRNETELQRIVNIMNSYDVWIGLYRNRLWSDQSSSTFTYWRPEIPAQTPEPDNGVYSSGQNGYQHCTAVDRSGHWTDEHCLYSFPFICYTAFTPGVVTGLQMKAKANENILYSEIPKLVLMEVRAMFQLLLLMGFFNLGVCLPRQFHFINESKTWAAAQRYCRENYVDLATINNAEEELVVTNLIGTTDSKQTWIGLYDDLNSWKWSLDDDSFYNEGERSFRNWYIQKPRYWYENRLCVYLSDNDAVWVESSCSKTHPFICFDGRENANEMYVPVIRFMNWTEAQRYCREHYTDLASVRNETENQKIRSLIYFNDYYNYNFWIGLYKNRSWSDKSRSSFSNWKPEEPDNYALNESCTAVSFDDDGKWSDEKCSQGFPFLCYSSSSSLPSHQYHFINENKTWADAQRYCRENYTDLATIDTMEEIDKLLNAVNGRYSGLAWIGLYGELDSWRWSLDDDDDFYQEREREYRGWFHEPDNYNGNEMCVSMNSRGEWFDQICTDRKTFVCYNGKNGTEMYTWINQHMTWTEAQHYCRKHYTDLASVRKQTDNQEILNLTGGSAAWIGLYRTRLWSNKQESTYENWRPATPEQPDNGLYAKWESGNQHCTAVSFRDSGHWTDENCLATFPFICYEKSCTGSSCTLHQYHFVNENKTWTDAQGYCRDKYTDLATIDNMEEMNSLINTVNGIYLGLAWIGLYDDLNSWKWSLDDDSFYKQGERSFRRWYINKPSWNWNGNNLCVYFSGIDGVWWMTSCSLTLLFICLDGRVNATEKYVPVYQYMTWTEAQRYCREHYTDLTSVRNEIENQKIRSLISVYFYNEGFWIGLYKNRSWSDKSNSSFCNWKPGEPDNYGQNISCTTVSFNDGYHYGKWTDENCGEVLPFLCYSTKSLTSPHEYHFINEKKTWTEAQRHCRQNYSDLASINDMKEMTVLLNTVNGSYSGLAWIGLYDDLNSWKWSLDDDSFYQEGEKDFRWWFHEPDNFKGKELCVSMNNRGEWFDRPCNDRKTFVCFNGMTNSYVGINDPVTWEKARSFCRVNYTDLASVRNETELQQILTVIKDVEVWIGLYRNQLWSDQSNSTFTYWRPASSEPTEEPDNGVNSHGQRGNQRCTAVEQSGQWTDENCFNSFPFICYSSQFMSFLNQGRKTQQEKISPSDIL</sequence>
<keyword evidence="1" id="KW-1015">Disulfide bond</keyword>
<dbReference type="InterPro" id="IPR001304">
    <property type="entry name" value="C-type_lectin-like"/>
</dbReference>
<dbReference type="PANTHER" id="PTHR45784:SF3">
    <property type="entry name" value="C-TYPE LECTIN DOMAIN FAMILY 4 MEMBER K-LIKE-RELATED"/>
    <property type="match status" value="1"/>
</dbReference>
<evidence type="ECO:0000313" key="6">
    <source>
        <dbReference type="Proteomes" id="UP000606274"/>
    </source>
</evidence>
<dbReference type="Proteomes" id="UP000606274">
    <property type="component" value="Unassembled WGS sequence"/>
</dbReference>
<name>A0A8T0AWJ9_SILME</name>
<feature type="domain" description="C-type lectin" evidence="4">
    <location>
        <begin position="21"/>
        <end position="137"/>
    </location>
</feature>
<protein>
    <recommendedName>
        <fullName evidence="4">C-type lectin domain-containing protein</fullName>
    </recommendedName>
</protein>
<feature type="domain" description="C-type lectin" evidence="4">
    <location>
        <begin position="574"/>
        <end position="690"/>
    </location>
</feature>
<keyword evidence="3" id="KW-0732">Signal</keyword>
<dbReference type="PROSITE" id="PS50041">
    <property type="entry name" value="C_TYPE_LECTIN_2"/>
    <property type="match status" value="12"/>
</dbReference>
<feature type="domain" description="C-type lectin" evidence="4">
    <location>
        <begin position="391"/>
        <end position="517"/>
    </location>
</feature>
<dbReference type="Pfam" id="PF00059">
    <property type="entry name" value="Lectin_C"/>
    <property type="match status" value="12"/>
</dbReference>
<dbReference type="Gene3D" id="3.10.100.10">
    <property type="entry name" value="Mannose-Binding Protein A, subunit A"/>
    <property type="match status" value="12"/>
</dbReference>
<feature type="region of interest" description="Disordered" evidence="2">
    <location>
        <begin position="1507"/>
        <end position="1529"/>
    </location>
</feature>
<dbReference type="InterPro" id="IPR016187">
    <property type="entry name" value="CTDL_fold"/>
</dbReference>
<evidence type="ECO:0000259" key="4">
    <source>
        <dbReference type="PROSITE" id="PS50041"/>
    </source>
</evidence>
<feature type="domain" description="C-type lectin" evidence="4">
    <location>
        <begin position="815"/>
        <end position="935"/>
    </location>
</feature>
<feature type="chain" id="PRO_5035946781" description="C-type lectin domain-containing protein" evidence="3">
    <location>
        <begin position="17"/>
        <end position="1580"/>
    </location>
</feature>
<feature type="domain" description="C-type lectin" evidence="4">
    <location>
        <begin position="1315"/>
        <end position="1434"/>
    </location>
</feature>
<dbReference type="InterPro" id="IPR018378">
    <property type="entry name" value="C-type_lectin_CS"/>
</dbReference>
<accession>A0A8T0AWJ9</accession>
<proteinExistence type="predicted"/>
<organism evidence="5 6">
    <name type="scientific">Silurus meridionalis</name>
    <name type="common">Southern catfish</name>
    <name type="synonym">Silurus soldatovi meridionalis</name>
    <dbReference type="NCBI Taxonomy" id="175797"/>
    <lineage>
        <taxon>Eukaryota</taxon>
        <taxon>Metazoa</taxon>
        <taxon>Chordata</taxon>
        <taxon>Craniata</taxon>
        <taxon>Vertebrata</taxon>
        <taxon>Euteleostomi</taxon>
        <taxon>Actinopterygii</taxon>
        <taxon>Neopterygii</taxon>
        <taxon>Teleostei</taxon>
        <taxon>Ostariophysi</taxon>
        <taxon>Siluriformes</taxon>
        <taxon>Siluridae</taxon>
        <taxon>Silurus</taxon>
    </lineage>
</organism>
<feature type="domain" description="C-type lectin" evidence="4">
    <location>
        <begin position="277"/>
        <end position="396"/>
    </location>
</feature>
<feature type="domain" description="C-type lectin" evidence="4">
    <location>
        <begin position="1071"/>
        <end position="1188"/>
    </location>
</feature>
<dbReference type="SUPFAM" id="SSF56436">
    <property type="entry name" value="C-type lectin-like"/>
    <property type="match status" value="12"/>
</dbReference>
<dbReference type="EMBL" id="JABFDY010000015">
    <property type="protein sequence ID" value="KAF7696735.1"/>
    <property type="molecule type" value="Genomic_DNA"/>
</dbReference>
<feature type="compositionally biased region" description="Polar residues" evidence="2">
    <location>
        <begin position="1520"/>
        <end position="1529"/>
    </location>
</feature>
<keyword evidence="6" id="KW-1185">Reference proteome</keyword>
<feature type="domain" description="C-type lectin" evidence="4">
    <location>
        <begin position="939"/>
        <end position="1057"/>
    </location>
</feature>
<evidence type="ECO:0000313" key="5">
    <source>
        <dbReference type="EMBL" id="KAF7696735.1"/>
    </source>
</evidence>
<reference evidence="5" key="1">
    <citation type="submission" date="2020-08" db="EMBL/GenBank/DDBJ databases">
        <title>Chromosome-level assembly of Southern catfish (Silurus meridionalis) provides insights into visual adaptation to the nocturnal and benthic lifestyles.</title>
        <authorList>
            <person name="Zhang Y."/>
            <person name="Wang D."/>
            <person name="Peng Z."/>
        </authorList>
    </citation>
    <scope>NUCLEOTIDE SEQUENCE</scope>
    <source>
        <strain evidence="5">SWU-2019-XX</strain>
        <tissue evidence="5">Muscle</tissue>
    </source>
</reference>
<gene>
    <name evidence="5" type="ORF">HF521_005153</name>
</gene>
<dbReference type="SMART" id="SM00034">
    <property type="entry name" value="CLECT"/>
    <property type="match status" value="12"/>
</dbReference>
<evidence type="ECO:0000256" key="1">
    <source>
        <dbReference type="ARBA" id="ARBA00023157"/>
    </source>
</evidence>
<feature type="domain" description="C-type lectin" evidence="4">
    <location>
        <begin position="1441"/>
        <end position="1555"/>
    </location>
</feature>
<evidence type="ECO:0000256" key="3">
    <source>
        <dbReference type="SAM" id="SignalP"/>
    </source>
</evidence>
<feature type="domain" description="C-type lectin" evidence="4">
    <location>
        <begin position="142"/>
        <end position="271"/>
    </location>
</feature>
<comment type="caution">
    <text evidence="5">The sequence shown here is derived from an EMBL/GenBank/DDBJ whole genome shotgun (WGS) entry which is preliminary data.</text>
</comment>
<feature type="signal peptide" evidence="3">
    <location>
        <begin position="1"/>
        <end position="16"/>
    </location>
</feature>
<dbReference type="PANTHER" id="PTHR45784">
    <property type="entry name" value="C-TYPE LECTIN DOMAIN FAMILY 20 MEMBER A-RELATED"/>
    <property type="match status" value="1"/>
</dbReference>